<dbReference type="Proteomes" id="UP000050424">
    <property type="component" value="Unassembled WGS sequence"/>
</dbReference>
<evidence type="ECO:0000313" key="2">
    <source>
        <dbReference type="EMBL" id="KPM37392.1"/>
    </source>
</evidence>
<protein>
    <submittedName>
        <fullName evidence="2">Uncharacterized protein</fullName>
    </submittedName>
</protein>
<accession>A0A0P7BAE1</accession>
<comment type="caution">
    <text evidence="2">The sequence shown here is derived from an EMBL/GenBank/DDBJ whole genome shotgun (WGS) entry which is preliminary data.</text>
</comment>
<organism evidence="2 3">
    <name type="scientific">Neonectria ditissima</name>
    <dbReference type="NCBI Taxonomy" id="78410"/>
    <lineage>
        <taxon>Eukaryota</taxon>
        <taxon>Fungi</taxon>
        <taxon>Dikarya</taxon>
        <taxon>Ascomycota</taxon>
        <taxon>Pezizomycotina</taxon>
        <taxon>Sordariomycetes</taxon>
        <taxon>Hypocreomycetidae</taxon>
        <taxon>Hypocreales</taxon>
        <taxon>Nectriaceae</taxon>
        <taxon>Neonectria</taxon>
    </lineage>
</organism>
<dbReference type="OrthoDB" id="5123901at2759"/>
<evidence type="ECO:0000313" key="3">
    <source>
        <dbReference type="Proteomes" id="UP000050424"/>
    </source>
</evidence>
<sequence length="547" mass="61668">MRGIVTSDGRESAPFTFSSGDKVFDDKLQLRFRFCTKYCWHFDEEAFGCHAECLAFASRLQTPVVDLFPATEYSYEPAVSDEDRRRKHIRHVVSQSLYQVYGKLPLELWLMVAAHLVPVYAVTSLFTAPQSSICKIDASRDVWATYLDVDGVEYVKTISNRRCLGGQLIWEAMPLSVSGFFYVLEDHFGIRRVTRDPPIPQLPSESDKSTWWRTISLSQRDVEFTTDGFKLRGLDMTWPNNALWLDPLPPSELKSLSFHPAAPRPGSKMISLGLNEPNIIGYSVCWSGSLIHLHANRLGESLEFYREIDAHHANPVWTFLPLNPGESITEVWQRKGRPPLEVALAFRTSQGRTMTTGPYPLRALKHLLRWSCVAKLPENTQGHMFFNHSASAVHTLAGPIQYPDGDRPGPSPRQTALSPYPHLPSAGSAFHSAASLRDVVEVVVSESVDEAQPRVTGLLLRYKNGNQASVGSFRFRQNAVRLSPSNSSGLFLGMGLGSDRWHVGKVQVSPPEDRTSFQWQEFPWDGTLEWWFRSDQCQVSHTSEAMQ</sequence>
<proteinExistence type="predicted"/>
<dbReference type="AlphaFoldDB" id="A0A0P7BAE1"/>
<dbReference type="EMBL" id="LKCW01000167">
    <property type="protein sequence ID" value="KPM37392.1"/>
    <property type="molecule type" value="Genomic_DNA"/>
</dbReference>
<gene>
    <name evidence="2" type="ORF">AK830_g9177</name>
</gene>
<keyword evidence="3" id="KW-1185">Reference proteome</keyword>
<dbReference type="STRING" id="78410.A0A0P7BAE1"/>
<name>A0A0P7BAE1_9HYPO</name>
<evidence type="ECO:0000256" key="1">
    <source>
        <dbReference type="SAM" id="MobiDB-lite"/>
    </source>
</evidence>
<feature type="region of interest" description="Disordered" evidence="1">
    <location>
        <begin position="398"/>
        <end position="422"/>
    </location>
</feature>
<reference evidence="2 3" key="1">
    <citation type="submission" date="2015-09" db="EMBL/GenBank/DDBJ databases">
        <title>Draft genome of a European isolate of the apple canker pathogen Neonectria ditissima.</title>
        <authorList>
            <person name="Gomez-Cortecero A."/>
            <person name="Harrison R.J."/>
            <person name="Armitage A.D."/>
        </authorList>
    </citation>
    <scope>NUCLEOTIDE SEQUENCE [LARGE SCALE GENOMIC DNA]</scope>
    <source>
        <strain evidence="2 3">R09/05</strain>
    </source>
</reference>